<evidence type="ECO:0000256" key="5">
    <source>
        <dbReference type="SAM" id="Phobius"/>
    </source>
</evidence>
<dbReference type="InterPro" id="IPR018045">
    <property type="entry name" value="S04_transporter_CS"/>
</dbReference>
<evidence type="ECO:0000256" key="1">
    <source>
        <dbReference type="ARBA" id="ARBA00004141"/>
    </source>
</evidence>
<dbReference type="PANTHER" id="PTHR11814">
    <property type="entry name" value="SULFATE TRANSPORTER"/>
    <property type="match status" value="1"/>
</dbReference>
<keyword evidence="4 5" id="KW-0472">Membrane</keyword>
<sequence>MRIYRVREWLLGDVVSGISTGLVAIMQGLAFSLLASLPPSYGLYTAFFPMLTYFFLGTSRHISVGSFPVLSLMIGAVVTRLVPEGGPTANITGFEGLTQDQQRVLVASSVTFLVGIFQLAMGLLQVGFIVVYLSDTLVSGFTTAAAIHILVSQLKFVLGLDVAGISGPLSIIYTLEKIFVQITATNICDLVMSIVIMVVVFIVKEVNDKYKAKLPVPIPIEVIVTIIACGVSYGFNFEKRFNVNVVGKMVSGYESPIAPNMEVLQDSAVDAFPIAIVAFAVAFSVAKVYSIKHDYTIDGNQAS</sequence>
<keyword evidence="8" id="KW-1185">Reference proteome</keyword>
<feature type="transmembrane region" description="Helical" evidence="5">
    <location>
        <begin position="214"/>
        <end position="235"/>
    </location>
</feature>
<feature type="transmembrane region" description="Helical" evidence="5">
    <location>
        <begin position="41"/>
        <end position="57"/>
    </location>
</feature>
<evidence type="ECO:0000259" key="6">
    <source>
        <dbReference type="Pfam" id="PF00916"/>
    </source>
</evidence>
<feature type="transmembrane region" description="Helical" evidence="5">
    <location>
        <begin position="9"/>
        <end position="35"/>
    </location>
</feature>
<protein>
    <recommendedName>
        <fullName evidence="6">SLC26A/SulP transporter domain-containing protein</fullName>
    </recommendedName>
</protein>
<evidence type="ECO:0000256" key="4">
    <source>
        <dbReference type="ARBA" id="ARBA00023136"/>
    </source>
</evidence>
<organism evidence="7 8">
    <name type="scientific">Channa striata</name>
    <name type="common">Snakehead murrel</name>
    <name type="synonym">Ophicephalus striatus</name>
    <dbReference type="NCBI Taxonomy" id="64152"/>
    <lineage>
        <taxon>Eukaryota</taxon>
        <taxon>Metazoa</taxon>
        <taxon>Chordata</taxon>
        <taxon>Craniata</taxon>
        <taxon>Vertebrata</taxon>
        <taxon>Euteleostomi</taxon>
        <taxon>Actinopterygii</taxon>
        <taxon>Neopterygii</taxon>
        <taxon>Teleostei</taxon>
        <taxon>Neoteleostei</taxon>
        <taxon>Acanthomorphata</taxon>
        <taxon>Anabantaria</taxon>
        <taxon>Anabantiformes</taxon>
        <taxon>Channoidei</taxon>
        <taxon>Channidae</taxon>
        <taxon>Channa</taxon>
    </lineage>
</organism>
<dbReference type="InterPro" id="IPR011547">
    <property type="entry name" value="SLC26A/SulP_dom"/>
</dbReference>
<proteinExistence type="predicted"/>
<dbReference type="Pfam" id="PF00916">
    <property type="entry name" value="Sulfate_transp"/>
    <property type="match status" value="1"/>
</dbReference>
<comment type="caution">
    <text evidence="7">The sequence shown here is derived from an EMBL/GenBank/DDBJ whole genome shotgun (WGS) entry which is preliminary data.</text>
</comment>
<feature type="transmembrane region" description="Helical" evidence="5">
    <location>
        <begin position="103"/>
        <end position="124"/>
    </location>
</feature>
<dbReference type="InterPro" id="IPR001902">
    <property type="entry name" value="SLC26A/SulP_fam"/>
</dbReference>
<feature type="transmembrane region" description="Helical" evidence="5">
    <location>
        <begin position="271"/>
        <end position="289"/>
    </location>
</feature>
<feature type="transmembrane region" description="Helical" evidence="5">
    <location>
        <begin position="136"/>
        <end position="158"/>
    </location>
</feature>
<dbReference type="Proteomes" id="UP001187415">
    <property type="component" value="Unassembled WGS sequence"/>
</dbReference>
<evidence type="ECO:0000256" key="2">
    <source>
        <dbReference type="ARBA" id="ARBA00022692"/>
    </source>
</evidence>
<evidence type="ECO:0000313" key="7">
    <source>
        <dbReference type="EMBL" id="KAK2858729.1"/>
    </source>
</evidence>
<dbReference type="GO" id="GO:0016020">
    <property type="term" value="C:membrane"/>
    <property type="evidence" value="ECO:0007669"/>
    <property type="project" value="UniProtKB-SubCell"/>
</dbReference>
<name>A0AA88NGY8_CHASR</name>
<dbReference type="GO" id="GO:0008271">
    <property type="term" value="F:secondary active sulfate transmembrane transporter activity"/>
    <property type="evidence" value="ECO:0007669"/>
    <property type="project" value="InterPro"/>
</dbReference>
<feature type="domain" description="SLC26A/SulP transporter" evidence="6">
    <location>
        <begin position="10"/>
        <end position="301"/>
    </location>
</feature>
<accession>A0AA88NGY8</accession>
<feature type="transmembrane region" description="Helical" evidence="5">
    <location>
        <begin position="64"/>
        <end position="83"/>
    </location>
</feature>
<dbReference type="PROSITE" id="PS01130">
    <property type="entry name" value="SLC26A"/>
    <property type="match status" value="1"/>
</dbReference>
<evidence type="ECO:0000256" key="3">
    <source>
        <dbReference type="ARBA" id="ARBA00022989"/>
    </source>
</evidence>
<evidence type="ECO:0000313" key="8">
    <source>
        <dbReference type="Proteomes" id="UP001187415"/>
    </source>
</evidence>
<comment type="subcellular location">
    <subcellularLocation>
        <location evidence="1">Membrane</location>
        <topology evidence="1">Multi-pass membrane protein</topology>
    </subcellularLocation>
</comment>
<feature type="transmembrane region" description="Helical" evidence="5">
    <location>
        <begin position="178"/>
        <end position="202"/>
    </location>
</feature>
<keyword evidence="3 5" id="KW-1133">Transmembrane helix</keyword>
<reference evidence="7" key="1">
    <citation type="submission" date="2023-07" db="EMBL/GenBank/DDBJ databases">
        <title>Chromosome-level Genome Assembly of Striped Snakehead (Channa striata).</title>
        <authorList>
            <person name="Liu H."/>
        </authorList>
    </citation>
    <scope>NUCLEOTIDE SEQUENCE</scope>
    <source>
        <strain evidence="7">Gz</strain>
        <tissue evidence="7">Muscle</tissue>
    </source>
</reference>
<dbReference type="EMBL" id="JAUPFM010000002">
    <property type="protein sequence ID" value="KAK2858729.1"/>
    <property type="molecule type" value="Genomic_DNA"/>
</dbReference>
<keyword evidence="2 5" id="KW-0812">Transmembrane</keyword>
<gene>
    <name evidence="7" type="ORF">Q5P01_003349</name>
</gene>
<dbReference type="AlphaFoldDB" id="A0AA88NGY8"/>